<evidence type="ECO:0000256" key="1">
    <source>
        <dbReference type="ARBA" id="ARBA00022729"/>
    </source>
</evidence>
<evidence type="ECO:0000313" key="5">
    <source>
        <dbReference type="Proteomes" id="UP000707245"/>
    </source>
</evidence>
<evidence type="ECO:0000313" key="4">
    <source>
        <dbReference type="EMBL" id="MBE0458858.1"/>
    </source>
</evidence>
<dbReference type="Gene3D" id="2.40.160.20">
    <property type="match status" value="1"/>
</dbReference>
<proteinExistence type="predicted"/>
<accession>A0ABR9FPV3</accession>
<feature type="chain" id="PRO_5047288614" evidence="2">
    <location>
        <begin position="22"/>
        <end position="195"/>
    </location>
</feature>
<dbReference type="Pfam" id="PF13505">
    <property type="entry name" value="OMP_b-brl"/>
    <property type="match status" value="1"/>
</dbReference>
<gene>
    <name evidence="4" type="ORF">EI167_15675</name>
</gene>
<dbReference type="InterPro" id="IPR027385">
    <property type="entry name" value="Beta-barrel_OMP"/>
</dbReference>
<keyword evidence="1 2" id="KW-0732">Signal</keyword>
<comment type="caution">
    <text evidence="4">The sequence shown here is derived from an EMBL/GenBank/DDBJ whole genome shotgun (WGS) entry which is preliminary data.</text>
</comment>
<dbReference type="InterPro" id="IPR011250">
    <property type="entry name" value="OMP/PagP_B-barrel"/>
</dbReference>
<evidence type="ECO:0000259" key="3">
    <source>
        <dbReference type="Pfam" id="PF13505"/>
    </source>
</evidence>
<sequence>MKKLILIHLATISLSSFQATADEQNETHRIGAQLSAGAASYYNSSNNGDEIAQLYLYYNYQFDKTWALEFGLNGASSGDEACKGIDTKYNCQSNDMFFNRNIDKVEFSNYVIAAKGQFKITENNSLYGKVGGQSYNYSMFEKGRKTADISGFGLFLESGWQYDWNNGLAMNVALQYIDMDELYTSSLGVGISYRF</sequence>
<protein>
    <submittedName>
        <fullName evidence="4">Porin family protein</fullName>
    </submittedName>
</protein>
<dbReference type="Proteomes" id="UP000707245">
    <property type="component" value="Unassembled WGS sequence"/>
</dbReference>
<keyword evidence="5" id="KW-1185">Reference proteome</keyword>
<organism evidence="4 5">
    <name type="scientific">Pseudoalteromonas prydzensis</name>
    <dbReference type="NCBI Taxonomy" id="182141"/>
    <lineage>
        <taxon>Bacteria</taxon>
        <taxon>Pseudomonadati</taxon>
        <taxon>Pseudomonadota</taxon>
        <taxon>Gammaproteobacteria</taxon>
        <taxon>Alteromonadales</taxon>
        <taxon>Pseudoalteromonadaceae</taxon>
        <taxon>Pseudoalteromonas</taxon>
    </lineage>
</organism>
<name>A0ABR9FPV3_9GAMM</name>
<dbReference type="EMBL" id="RRZA01000054">
    <property type="protein sequence ID" value="MBE0458858.1"/>
    <property type="molecule type" value="Genomic_DNA"/>
</dbReference>
<reference evidence="4 5" key="1">
    <citation type="submission" date="2020-07" db="EMBL/GenBank/DDBJ databases">
        <title>Halophilic bacteria isolated from french cheeses.</title>
        <authorList>
            <person name="Kothe C.I."/>
            <person name="Farah-Kraiem B."/>
            <person name="Renault P."/>
            <person name="Dridi B."/>
        </authorList>
    </citation>
    <scope>NUCLEOTIDE SEQUENCE [LARGE SCALE GENOMIC DNA]</scope>
    <source>
        <strain evidence="4 5">FME14</strain>
    </source>
</reference>
<dbReference type="RefSeq" id="WP_192542425.1">
    <property type="nucleotide sequence ID" value="NZ_CASHZX010000001.1"/>
</dbReference>
<evidence type="ECO:0000256" key="2">
    <source>
        <dbReference type="SAM" id="SignalP"/>
    </source>
</evidence>
<feature type="domain" description="Outer membrane protein beta-barrel" evidence="3">
    <location>
        <begin position="11"/>
        <end position="195"/>
    </location>
</feature>
<feature type="signal peptide" evidence="2">
    <location>
        <begin position="1"/>
        <end position="21"/>
    </location>
</feature>
<dbReference type="SUPFAM" id="SSF56925">
    <property type="entry name" value="OMPA-like"/>
    <property type="match status" value="1"/>
</dbReference>